<organism evidence="2 3">
    <name type="scientific">Spongiivirga citrea</name>
    <dbReference type="NCBI Taxonomy" id="1481457"/>
    <lineage>
        <taxon>Bacteria</taxon>
        <taxon>Pseudomonadati</taxon>
        <taxon>Bacteroidota</taxon>
        <taxon>Flavobacteriia</taxon>
        <taxon>Flavobacteriales</taxon>
        <taxon>Flavobacteriaceae</taxon>
        <taxon>Spongiivirga</taxon>
    </lineage>
</organism>
<dbReference type="RefSeq" id="WP_164031469.1">
    <property type="nucleotide sequence ID" value="NZ_JAABOQ010000003.1"/>
</dbReference>
<proteinExistence type="predicted"/>
<accession>A0A6M0CJR5</accession>
<evidence type="ECO:0000313" key="2">
    <source>
        <dbReference type="EMBL" id="NER17213.1"/>
    </source>
</evidence>
<sequence>MRNLFLVLALMLFSGVGFANSEAVDKLENTLENSIKKVDYKLNTSVEVVDDICTVTVTITLSNGVVARGRATSHSGDCDAAAAAAEASARATLASIGY</sequence>
<gene>
    <name evidence="2" type="ORF">GWK10_08320</name>
</gene>
<dbReference type="Proteomes" id="UP000474296">
    <property type="component" value="Unassembled WGS sequence"/>
</dbReference>
<evidence type="ECO:0000256" key="1">
    <source>
        <dbReference type="SAM" id="SignalP"/>
    </source>
</evidence>
<name>A0A6M0CJR5_9FLAO</name>
<keyword evidence="3" id="KW-1185">Reference proteome</keyword>
<protein>
    <recommendedName>
        <fullName evidence="4">BON domain-containing protein</fullName>
    </recommendedName>
</protein>
<reference evidence="2 3" key="1">
    <citation type="submission" date="2020-01" db="EMBL/GenBank/DDBJ databases">
        <title>Spongiivirga citrea KCTC 32990T.</title>
        <authorList>
            <person name="Wang G."/>
        </authorList>
    </citation>
    <scope>NUCLEOTIDE SEQUENCE [LARGE SCALE GENOMIC DNA]</scope>
    <source>
        <strain evidence="2 3">KCTC 32990</strain>
    </source>
</reference>
<feature type="signal peptide" evidence="1">
    <location>
        <begin position="1"/>
        <end position="19"/>
    </location>
</feature>
<dbReference type="EMBL" id="JAABOQ010000003">
    <property type="protein sequence ID" value="NER17213.1"/>
    <property type="molecule type" value="Genomic_DNA"/>
</dbReference>
<evidence type="ECO:0008006" key="4">
    <source>
        <dbReference type="Google" id="ProtNLM"/>
    </source>
</evidence>
<dbReference type="AlphaFoldDB" id="A0A6M0CJR5"/>
<feature type="chain" id="PRO_5026765506" description="BON domain-containing protein" evidence="1">
    <location>
        <begin position="20"/>
        <end position="98"/>
    </location>
</feature>
<evidence type="ECO:0000313" key="3">
    <source>
        <dbReference type="Proteomes" id="UP000474296"/>
    </source>
</evidence>
<comment type="caution">
    <text evidence="2">The sequence shown here is derived from an EMBL/GenBank/DDBJ whole genome shotgun (WGS) entry which is preliminary data.</text>
</comment>
<keyword evidence="1" id="KW-0732">Signal</keyword>